<dbReference type="Pfam" id="PF01219">
    <property type="entry name" value="DAGK_prokar"/>
    <property type="match status" value="1"/>
</dbReference>
<keyword evidence="11" id="KW-0443">Lipid metabolism</keyword>
<dbReference type="InterPro" id="IPR000829">
    <property type="entry name" value="DAGK"/>
</dbReference>
<evidence type="ECO:0000256" key="14">
    <source>
        <dbReference type="ARBA" id="ARBA00023264"/>
    </source>
</evidence>
<evidence type="ECO:0000256" key="2">
    <source>
        <dbReference type="ARBA" id="ARBA00005967"/>
    </source>
</evidence>
<feature type="active site" description="Proton acceptor" evidence="15">
    <location>
        <position position="81"/>
    </location>
</feature>
<evidence type="ECO:0000256" key="4">
    <source>
        <dbReference type="ARBA" id="ARBA00022516"/>
    </source>
</evidence>
<name>A0A1S6INQ8_9LACT</name>
<dbReference type="GO" id="GO:0008654">
    <property type="term" value="P:phospholipid biosynthetic process"/>
    <property type="evidence" value="ECO:0007669"/>
    <property type="project" value="UniProtKB-KW"/>
</dbReference>
<evidence type="ECO:0000256" key="7">
    <source>
        <dbReference type="ARBA" id="ARBA00022741"/>
    </source>
</evidence>
<dbReference type="AlphaFoldDB" id="A0A1S6INQ8"/>
<keyword evidence="12 19" id="KW-0472">Membrane</keyword>
<keyword evidence="7 17" id="KW-0547">Nucleotide-binding</keyword>
<evidence type="ECO:0000256" key="15">
    <source>
        <dbReference type="PIRSR" id="PIRSR600829-1"/>
    </source>
</evidence>
<comment type="cofactor">
    <cofactor evidence="18">
        <name>Mg(2+)</name>
        <dbReference type="ChEBI" id="CHEBI:18420"/>
    </cofactor>
    <text evidence="18">Mn(2+), Zn(2+), Cd(2+) and Co(2+) support activity to lesser extents.</text>
</comment>
<reference evidence="20 21" key="1">
    <citation type="journal article" date="2014" name="Int. J. Syst. Evol. Microbiol.">
        <title>Jeotgalibaca dankookensis gen. nov., sp. nov., a member of the family Carnobacteriaceae, isolated from seujeot (Korean traditional food).</title>
        <authorList>
            <person name="Lee D.G."/>
            <person name="Trujillo M.E."/>
            <person name="Kang H."/>
            <person name="Ahn T.Y."/>
        </authorList>
    </citation>
    <scope>NUCLEOTIDE SEQUENCE [LARGE SCALE GENOMIC DNA]</scope>
    <source>
        <strain evidence="20 21">EX-07</strain>
    </source>
</reference>
<protein>
    <submittedName>
        <fullName evidence="20">Undecaprenol kinase</fullName>
        <ecNumber evidence="20">2.7.1.66</ecNumber>
    </submittedName>
</protein>
<dbReference type="CDD" id="cd14265">
    <property type="entry name" value="UDPK_IM_like"/>
    <property type="match status" value="1"/>
</dbReference>
<proteinExistence type="inferred from homology"/>
<sequence>MHMDSKENRKKYRHDSWKNKRFFDSAKHAWEGVTTIWREERNLRNHFGLGIFPILAGLLLGISKVEWMIIVLCIFLVVIMEFLNTIIETVVDMVTDYNYHPLAKKAKDIAAGAVLVTAVFTLVIASIIFIPRIVEILF</sequence>
<dbReference type="PANTHER" id="PTHR34299:SF1">
    <property type="entry name" value="DIACYLGLYCEROL KINASE"/>
    <property type="match status" value="1"/>
</dbReference>
<dbReference type="PANTHER" id="PTHR34299">
    <property type="entry name" value="DIACYLGLYCEROL KINASE"/>
    <property type="match status" value="1"/>
</dbReference>
<dbReference type="RefSeq" id="WP_062469420.1">
    <property type="nucleotide sequence ID" value="NZ_BBYN01000012.1"/>
</dbReference>
<evidence type="ECO:0000256" key="6">
    <source>
        <dbReference type="ARBA" id="ARBA00022692"/>
    </source>
</evidence>
<feature type="transmembrane region" description="Helical" evidence="19">
    <location>
        <begin position="68"/>
        <end position="87"/>
    </location>
</feature>
<evidence type="ECO:0000256" key="13">
    <source>
        <dbReference type="ARBA" id="ARBA00023209"/>
    </source>
</evidence>
<keyword evidence="18" id="KW-0479">Metal-binding</keyword>
<evidence type="ECO:0000256" key="9">
    <source>
        <dbReference type="ARBA" id="ARBA00022840"/>
    </source>
</evidence>
<organism evidence="20 21">
    <name type="scientific">Jeotgalibaca dankookensis</name>
    <dbReference type="NCBI Taxonomy" id="708126"/>
    <lineage>
        <taxon>Bacteria</taxon>
        <taxon>Bacillati</taxon>
        <taxon>Bacillota</taxon>
        <taxon>Bacilli</taxon>
        <taxon>Lactobacillales</taxon>
        <taxon>Carnobacteriaceae</taxon>
        <taxon>Jeotgalibaca</taxon>
    </lineage>
</organism>
<gene>
    <name evidence="20" type="primary">dgkA</name>
    <name evidence="20" type="ORF">BW727_100775</name>
</gene>
<feature type="binding site" evidence="18">
    <location>
        <position position="88"/>
    </location>
    <ligand>
        <name>a divalent metal cation</name>
        <dbReference type="ChEBI" id="CHEBI:60240"/>
    </ligand>
</feature>
<dbReference type="Gene3D" id="1.10.287.3610">
    <property type="match status" value="1"/>
</dbReference>
<keyword evidence="18" id="KW-0460">Magnesium</keyword>
<evidence type="ECO:0000256" key="10">
    <source>
        <dbReference type="ARBA" id="ARBA00022989"/>
    </source>
</evidence>
<keyword evidence="14" id="KW-1208">Phospholipid metabolism</keyword>
<dbReference type="STRING" id="708126.BW727_100775"/>
<feature type="binding site" evidence="17">
    <location>
        <position position="40"/>
    </location>
    <ligand>
        <name>ATP</name>
        <dbReference type="ChEBI" id="CHEBI:30616"/>
    </ligand>
</feature>
<evidence type="ECO:0000256" key="5">
    <source>
        <dbReference type="ARBA" id="ARBA00022679"/>
    </source>
</evidence>
<keyword evidence="21" id="KW-1185">Reference proteome</keyword>
<feature type="binding site" evidence="16">
    <location>
        <position position="81"/>
    </location>
    <ligand>
        <name>substrate</name>
    </ligand>
</feature>
<dbReference type="OrthoDB" id="9789934at2"/>
<evidence type="ECO:0000256" key="3">
    <source>
        <dbReference type="ARBA" id="ARBA00022475"/>
    </source>
</evidence>
<dbReference type="EC" id="2.7.1.66" evidence="20"/>
<evidence type="ECO:0000313" key="20">
    <source>
        <dbReference type="EMBL" id="AQS53168.1"/>
    </source>
</evidence>
<comment type="similarity">
    <text evidence="2">Belongs to the bacterial diacylglycerol kinase family.</text>
</comment>
<evidence type="ECO:0000256" key="17">
    <source>
        <dbReference type="PIRSR" id="PIRSR600829-3"/>
    </source>
</evidence>
<keyword evidence="4" id="KW-0444">Lipid biosynthesis</keyword>
<dbReference type="KEGG" id="jda:BW727_100775"/>
<dbReference type="Proteomes" id="UP000188993">
    <property type="component" value="Chromosome"/>
</dbReference>
<evidence type="ECO:0000256" key="1">
    <source>
        <dbReference type="ARBA" id="ARBA00004651"/>
    </source>
</evidence>
<evidence type="ECO:0000313" key="21">
    <source>
        <dbReference type="Proteomes" id="UP000188993"/>
    </source>
</evidence>
<dbReference type="InterPro" id="IPR033717">
    <property type="entry name" value="UDPK"/>
</dbReference>
<evidence type="ECO:0000256" key="19">
    <source>
        <dbReference type="SAM" id="Phobius"/>
    </source>
</evidence>
<accession>A0A1S6INQ8</accession>
<keyword evidence="6 19" id="KW-0812">Transmembrane</keyword>
<dbReference type="InterPro" id="IPR036945">
    <property type="entry name" value="DAGK_sf"/>
</dbReference>
<comment type="subcellular location">
    <subcellularLocation>
        <location evidence="1">Cell membrane</location>
        <topology evidence="1">Multi-pass membrane protein</topology>
    </subcellularLocation>
</comment>
<feature type="binding site" evidence="17">
    <location>
        <begin position="107"/>
        <end position="108"/>
    </location>
    <ligand>
        <name>ATP</name>
        <dbReference type="ChEBI" id="CHEBI:30616"/>
    </ligand>
</feature>
<dbReference type="GO" id="GO:0046872">
    <property type="term" value="F:metal ion binding"/>
    <property type="evidence" value="ECO:0007669"/>
    <property type="project" value="UniProtKB-KW"/>
</dbReference>
<evidence type="ECO:0000256" key="12">
    <source>
        <dbReference type="ARBA" id="ARBA00023136"/>
    </source>
</evidence>
<feature type="binding site" evidence="18">
    <location>
        <position position="40"/>
    </location>
    <ligand>
        <name>a divalent metal cation</name>
        <dbReference type="ChEBI" id="CHEBI:60240"/>
    </ligand>
</feature>
<evidence type="ECO:0000256" key="8">
    <source>
        <dbReference type="ARBA" id="ARBA00022777"/>
    </source>
</evidence>
<keyword evidence="9 17" id="KW-0067">ATP-binding</keyword>
<keyword evidence="5 20" id="KW-0808">Transferase</keyword>
<evidence type="ECO:0000256" key="18">
    <source>
        <dbReference type="PIRSR" id="PIRSR600829-4"/>
    </source>
</evidence>
<dbReference type="GO" id="GO:0005524">
    <property type="term" value="F:ATP binding"/>
    <property type="evidence" value="ECO:0007669"/>
    <property type="project" value="UniProtKB-KW"/>
</dbReference>
<feature type="binding site" evidence="17">
    <location>
        <position position="88"/>
    </location>
    <ligand>
        <name>ATP</name>
        <dbReference type="ChEBI" id="CHEBI:30616"/>
    </ligand>
</feature>
<keyword evidence="8 20" id="KW-0418">Kinase</keyword>
<feature type="transmembrane region" description="Helical" evidence="19">
    <location>
        <begin position="108"/>
        <end position="130"/>
    </location>
</feature>
<keyword evidence="3" id="KW-1003">Cell membrane</keyword>
<evidence type="ECO:0000256" key="11">
    <source>
        <dbReference type="ARBA" id="ARBA00023098"/>
    </source>
</evidence>
<evidence type="ECO:0000256" key="16">
    <source>
        <dbReference type="PIRSR" id="PIRSR600829-2"/>
    </source>
</evidence>
<dbReference type="GO" id="GO:0005886">
    <property type="term" value="C:plasma membrane"/>
    <property type="evidence" value="ECO:0007669"/>
    <property type="project" value="UniProtKB-SubCell"/>
</dbReference>
<keyword evidence="10 19" id="KW-1133">Transmembrane helix</keyword>
<feature type="transmembrane region" description="Helical" evidence="19">
    <location>
        <begin position="46"/>
        <end position="62"/>
    </location>
</feature>
<dbReference type="EMBL" id="CP019728">
    <property type="protein sequence ID" value="AQS53168.1"/>
    <property type="molecule type" value="Genomic_DNA"/>
</dbReference>
<dbReference type="GO" id="GO:0036433">
    <property type="term" value="F:di-trans, poly-cis-undecaprenol kinase activity"/>
    <property type="evidence" value="ECO:0007669"/>
    <property type="project" value="UniProtKB-EC"/>
</dbReference>
<keyword evidence="13" id="KW-0594">Phospholipid biosynthesis</keyword>